<dbReference type="InterPro" id="IPR019707">
    <property type="entry name" value="DUF2582"/>
</dbReference>
<gene>
    <name evidence="1" type="ORF">EVA_09795</name>
</gene>
<dbReference type="EMBL" id="AMCI01002685">
    <property type="protein sequence ID" value="EJX02098.1"/>
    <property type="molecule type" value="Genomic_DNA"/>
</dbReference>
<sequence>MIEIIGTNAGLVWNALNDGGKMTLKALKKATKIKTEKDMYAALGWLAKEGKLSFEEVKGEKYVSLA</sequence>
<comment type="caution">
    <text evidence="1">The sequence shown here is derived from an EMBL/GenBank/DDBJ whole genome shotgun (WGS) entry which is preliminary data.</text>
</comment>
<reference evidence="1" key="1">
    <citation type="journal article" date="2012" name="PLoS ONE">
        <title>Gene sets for utilization of primary and secondary nutrition supplies in the distal gut of endangered iberian lynx.</title>
        <authorList>
            <person name="Alcaide M."/>
            <person name="Messina E."/>
            <person name="Richter M."/>
            <person name="Bargiela R."/>
            <person name="Peplies J."/>
            <person name="Huws S.A."/>
            <person name="Newbold C.J."/>
            <person name="Golyshin P.N."/>
            <person name="Simon M.A."/>
            <person name="Lopez G."/>
            <person name="Yakimov M.M."/>
            <person name="Ferrer M."/>
        </authorList>
    </citation>
    <scope>NUCLEOTIDE SEQUENCE</scope>
</reference>
<organism evidence="1">
    <name type="scientific">gut metagenome</name>
    <dbReference type="NCBI Taxonomy" id="749906"/>
    <lineage>
        <taxon>unclassified sequences</taxon>
        <taxon>metagenomes</taxon>
        <taxon>organismal metagenomes</taxon>
    </lineage>
</organism>
<proteinExistence type="predicted"/>
<dbReference type="InterPro" id="IPR036388">
    <property type="entry name" value="WH-like_DNA-bd_sf"/>
</dbReference>
<evidence type="ECO:0000313" key="1">
    <source>
        <dbReference type="EMBL" id="EJX02098.1"/>
    </source>
</evidence>
<dbReference type="Gene3D" id="1.10.10.10">
    <property type="entry name" value="Winged helix-like DNA-binding domain superfamily/Winged helix DNA-binding domain"/>
    <property type="match status" value="1"/>
</dbReference>
<dbReference type="AlphaFoldDB" id="J9GJC1"/>
<protein>
    <recommendedName>
        <fullName evidence="2">Winged helix-turn-helix domain-containing protein</fullName>
    </recommendedName>
</protein>
<name>J9GJC1_9ZZZZ</name>
<evidence type="ECO:0008006" key="2">
    <source>
        <dbReference type="Google" id="ProtNLM"/>
    </source>
</evidence>
<accession>J9GJC1</accession>
<dbReference type="Pfam" id="PF10771">
    <property type="entry name" value="DUF2582"/>
    <property type="match status" value="1"/>
</dbReference>